<protein>
    <submittedName>
        <fullName evidence="2">ATP-dependent zinc protease</fullName>
    </submittedName>
</protein>
<dbReference type="GO" id="GO:0008233">
    <property type="term" value="F:peptidase activity"/>
    <property type="evidence" value="ECO:0007669"/>
    <property type="project" value="UniProtKB-KW"/>
</dbReference>
<dbReference type="GO" id="GO:0006508">
    <property type="term" value="P:proteolysis"/>
    <property type="evidence" value="ECO:0007669"/>
    <property type="project" value="UniProtKB-KW"/>
</dbReference>
<dbReference type="EMBL" id="JAUZVY010000002">
    <property type="protein sequence ID" value="MDP4528742.1"/>
    <property type="molecule type" value="Genomic_DNA"/>
</dbReference>
<keyword evidence="2" id="KW-0378">Hydrolase</keyword>
<feature type="domain" description="Retropepsin-like aspartic endopeptidase" evidence="1">
    <location>
        <begin position="12"/>
        <end position="146"/>
    </location>
</feature>
<evidence type="ECO:0000259" key="1">
    <source>
        <dbReference type="Pfam" id="PF05618"/>
    </source>
</evidence>
<gene>
    <name evidence="2" type="ORF">Q3O59_06810</name>
</gene>
<dbReference type="SUPFAM" id="SSF50630">
    <property type="entry name" value="Acid proteases"/>
    <property type="match status" value="1"/>
</dbReference>
<organism evidence="2 3">
    <name type="scientific">Alkalimonas delamerensis</name>
    <dbReference type="NCBI Taxonomy" id="265981"/>
    <lineage>
        <taxon>Bacteria</taxon>
        <taxon>Pseudomonadati</taxon>
        <taxon>Pseudomonadota</taxon>
        <taxon>Gammaproteobacteria</taxon>
        <taxon>Alkalimonas</taxon>
    </lineage>
</organism>
<sequence length="161" mass="18320">MVKLLPGEVSPIGWREWVALPELKIPEIKCKVDTGARSSALHAFAVEPFWREGEEWVRFGIHPQQKNEQDVIWCEAKVHDKRAVTDSGGHTTERYFIKTEVQVGCSCFAIEVSLTSRDTMLFRMLLGREALRHRYVVVPEASYLQPLETVQPSLSDKASPL</sequence>
<dbReference type="PANTHER" id="PTHR38037">
    <property type="entry name" value="ZN_PROTEASE DOMAIN-CONTAINING PROTEIN"/>
    <property type="match status" value="1"/>
</dbReference>
<dbReference type="Proteomes" id="UP001236258">
    <property type="component" value="Unassembled WGS sequence"/>
</dbReference>
<keyword evidence="2" id="KW-0645">Protease</keyword>
<name>A0ABT9GP36_9GAMM</name>
<evidence type="ECO:0000313" key="2">
    <source>
        <dbReference type="EMBL" id="MDP4528742.1"/>
    </source>
</evidence>
<evidence type="ECO:0000313" key="3">
    <source>
        <dbReference type="Proteomes" id="UP001236258"/>
    </source>
</evidence>
<dbReference type="InterPro" id="IPR008503">
    <property type="entry name" value="Asp_endopeptidase"/>
</dbReference>
<dbReference type="Pfam" id="PF05618">
    <property type="entry name" value="Zn_protease"/>
    <property type="match status" value="1"/>
</dbReference>
<accession>A0ABT9GP36</accession>
<reference evidence="2 3" key="1">
    <citation type="submission" date="2023-08" db="EMBL/GenBank/DDBJ databases">
        <authorList>
            <person name="Joshi A."/>
            <person name="Thite S."/>
        </authorList>
    </citation>
    <scope>NUCLEOTIDE SEQUENCE [LARGE SCALE GENOMIC DNA]</scope>
    <source>
        <strain evidence="2 3">1E1</strain>
    </source>
</reference>
<dbReference type="Gene3D" id="2.40.70.10">
    <property type="entry name" value="Acid Proteases"/>
    <property type="match status" value="1"/>
</dbReference>
<proteinExistence type="predicted"/>
<dbReference type="PANTHER" id="PTHR38037:SF1">
    <property type="entry name" value="ATP-DEPENDENT ZINC PROTEASE DOMAIN-CONTAINING PROTEIN-RELATED"/>
    <property type="match status" value="1"/>
</dbReference>
<dbReference type="RefSeq" id="WP_305944855.1">
    <property type="nucleotide sequence ID" value="NZ_JAUZVY010000002.1"/>
</dbReference>
<comment type="caution">
    <text evidence="2">The sequence shown here is derived from an EMBL/GenBank/DDBJ whole genome shotgun (WGS) entry which is preliminary data.</text>
</comment>
<dbReference type="InterPro" id="IPR021109">
    <property type="entry name" value="Peptidase_aspartic_dom_sf"/>
</dbReference>
<keyword evidence="3" id="KW-1185">Reference proteome</keyword>